<proteinExistence type="predicted"/>
<dbReference type="EMBL" id="RYFC01000001">
    <property type="protein sequence ID" value="RTZ49424.1"/>
    <property type="molecule type" value="Genomic_DNA"/>
</dbReference>
<reference evidence="1 2" key="1">
    <citation type="submission" date="2018-12" db="EMBL/GenBank/DDBJ databases">
        <title>Draft Genome Sequence of Chryseobacterium arthrosphaerae strain ED882-96 Isolated from the Blood of a Patient with Liver Cirrhosis in Taiwan.</title>
        <authorList>
            <person name="Lin J.-N."/>
            <person name="Lai C.-H."/>
            <person name="Yang C.-H."/>
            <person name="Huang Y.-H."/>
        </authorList>
    </citation>
    <scope>NUCLEOTIDE SEQUENCE [LARGE SCALE GENOMIC DNA]</scope>
    <source>
        <strain evidence="1 2">ED882-96</strain>
    </source>
</reference>
<dbReference type="Proteomes" id="UP000276953">
    <property type="component" value="Unassembled WGS sequence"/>
</dbReference>
<protein>
    <submittedName>
        <fullName evidence="1">Uncharacterized protein</fullName>
    </submittedName>
</protein>
<dbReference type="AlphaFoldDB" id="A0A432DYI1"/>
<comment type="caution">
    <text evidence="1">The sequence shown here is derived from an EMBL/GenBank/DDBJ whole genome shotgun (WGS) entry which is preliminary data.</text>
</comment>
<evidence type="ECO:0000313" key="1">
    <source>
        <dbReference type="EMBL" id="RTZ49424.1"/>
    </source>
</evidence>
<organism evidence="1 2">
    <name type="scientific">Chryseobacterium arthrosphaerae</name>
    <dbReference type="NCBI Taxonomy" id="651561"/>
    <lineage>
        <taxon>Bacteria</taxon>
        <taxon>Pseudomonadati</taxon>
        <taxon>Bacteroidota</taxon>
        <taxon>Flavobacteriia</taxon>
        <taxon>Flavobacteriales</taxon>
        <taxon>Weeksellaceae</taxon>
        <taxon>Chryseobacterium group</taxon>
        <taxon>Chryseobacterium</taxon>
    </lineage>
</organism>
<evidence type="ECO:0000313" key="2">
    <source>
        <dbReference type="Proteomes" id="UP000276953"/>
    </source>
</evidence>
<sequence>MSEDLYVSDLKTVNLEYKSFTISKHMIISNKIPSFYEGEEQIELWELATAQEAQTDFQPVANLSNLNDKYLLLYLEDYEKMLNPVEG</sequence>
<accession>A0A432DYI1</accession>
<gene>
    <name evidence="1" type="ORF">EJ377_01865</name>
</gene>
<name>A0A432DYI1_9FLAO</name>